<protein>
    <recommendedName>
        <fullName evidence="3">Sulfotransferase domain-containing protein</fullName>
    </recommendedName>
</protein>
<organism evidence="1 2">
    <name type="scientific">Actinobacteria bacterium BACL2 MAG-120802-bin41</name>
    <dbReference type="NCBI Taxonomy" id="1655568"/>
    <lineage>
        <taxon>Bacteria</taxon>
        <taxon>Bacillati</taxon>
        <taxon>Actinomycetota</taxon>
        <taxon>Actinomycetes</taxon>
        <taxon>Actinomycetes incertae sedis</taxon>
        <taxon>ac1 cluster</taxon>
    </lineage>
</organism>
<gene>
    <name evidence="1" type="ORF">ABR60_03020</name>
</gene>
<dbReference type="SUPFAM" id="SSF52540">
    <property type="entry name" value="P-loop containing nucleoside triphosphate hydrolases"/>
    <property type="match status" value="1"/>
</dbReference>
<dbReference type="Proteomes" id="UP000053941">
    <property type="component" value="Unassembled WGS sequence"/>
</dbReference>
<dbReference type="Gene3D" id="3.40.50.300">
    <property type="entry name" value="P-loop containing nucleotide triphosphate hydrolases"/>
    <property type="match status" value="1"/>
</dbReference>
<proteinExistence type="predicted"/>
<evidence type="ECO:0000313" key="2">
    <source>
        <dbReference type="Proteomes" id="UP000053941"/>
    </source>
</evidence>
<name>A0A0R2NZY5_9ACTN</name>
<sequence>MSQPRLVIHAGFHKSGTTALQESFDSQSDELRQNGIIYPNIGRKAHHHIAWALSGRTWGWNKKGGEKTSRREWTRIAKAINSNKSETILLSSEFFSEISKEEINTIFNDIKGRKIEVIFTVRPLVKLLGSSYQQYLKYGITADYVSWLHSVLDKPGESKINPTFWLRHFHGRVVAKWVEVLGAGNVTVLIVDESKPEFLYDSINQYLGLPKDFIKPQKTGSNRSLSLEEIALLLEINKAFPKERNWSEYQIFIRNGYIRRLTDEVKAPSDARKLLTPKWAIDKGNEIGSQNKRELLASEAIIIGDIESLDSASVPEGEVVYPTEISIKHIAQGMVGFDKGLVRKLPLSWIRGNLIKRYRKKMRAQILRSRKQI</sequence>
<dbReference type="AlphaFoldDB" id="A0A0R2NZY5"/>
<reference evidence="1 2" key="1">
    <citation type="submission" date="2015-10" db="EMBL/GenBank/DDBJ databases">
        <title>Metagenome-Assembled Genomes uncover a global brackish microbiome.</title>
        <authorList>
            <person name="Hugerth L.W."/>
            <person name="Larsson J."/>
            <person name="Alneberg J."/>
            <person name="Lindh M.V."/>
            <person name="Legrand C."/>
            <person name="Pinhassi J."/>
            <person name="Andersson A.F."/>
        </authorList>
    </citation>
    <scope>NUCLEOTIDE SEQUENCE [LARGE SCALE GENOMIC DNA]</scope>
    <source>
        <strain evidence="1">BACL2 MAG-120802-bin41</strain>
    </source>
</reference>
<evidence type="ECO:0008006" key="3">
    <source>
        <dbReference type="Google" id="ProtNLM"/>
    </source>
</evidence>
<dbReference type="EMBL" id="LIAS01000002">
    <property type="protein sequence ID" value="KRO31390.1"/>
    <property type="molecule type" value="Genomic_DNA"/>
</dbReference>
<comment type="caution">
    <text evidence="1">The sequence shown here is derived from an EMBL/GenBank/DDBJ whole genome shotgun (WGS) entry which is preliminary data.</text>
</comment>
<evidence type="ECO:0000313" key="1">
    <source>
        <dbReference type="EMBL" id="KRO31390.1"/>
    </source>
</evidence>
<accession>A0A0R2NZY5</accession>
<dbReference type="InterPro" id="IPR027417">
    <property type="entry name" value="P-loop_NTPase"/>
</dbReference>